<evidence type="ECO:0000256" key="10">
    <source>
        <dbReference type="ARBA" id="ARBA00057449"/>
    </source>
</evidence>
<dbReference type="NCBIfam" id="NF006829">
    <property type="entry name" value="PRK09352.1"/>
    <property type="match status" value="1"/>
</dbReference>
<name>A0A7S3R191_DUNTE</name>
<dbReference type="InterPro" id="IPR004655">
    <property type="entry name" value="FabH"/>
</dbReference>
<dbReference type="Gene3D" id="3.40.47.10">
    <property type="match status" value="1"/>
</dbReference>
<gene>
    <name evidence="14" type="ORF">DTER00134_LOCUS14736</name>
</gene>
<comment type="function">
    <text evidence="10">Catalyzes the condensation reaction of fatty acid synthesis by the addition to an acyl acceptor of two carbons from malonyl-ACP. KAS III catalyzes the first condensation reaction which initiates fatty acid synthesis and may therefore play a role in governing the total rate of fatty acid production. Possesses both acetoacetyl-ACP synthase and acetyl transacylase activities.</text>
</comment>
<dbReference type="EMBL" id="HBIP01024533">
    <property type="protein sequence ID" value="CAE0499663.1"/>
    <property type="molecule type" value="Transcribed_RNA"/>
</dbReference>
<dbReference type="PANTHER" id="PTHR43091:SF1">
    <property type="entry name" value="BETA-KETOACYL-[ACYL-CARRIER-PROTEIN] SYNTHASE III, CHLOROPLASTIC"/>
    <property type="match status" value="1"/>
</dbReference>
<keyword evidence="7" id="KW-0443">Lipid metabolism</keyword>
<dbReference type="HAMAP" id="MF_01815">
    <property type="entry name" value="FabH"/>
    <property type="match status" value="1"/>
</dbReference>
<dbReference type="GO" id="GO:0006633">
    <property type="term" value="P:fatty acid biosynthetic process"/>
    <property type="evidence" value="ECO:0007669"/>
    <property type="project" value="UniProtKB-KW"/>
</dbReference>
<feature type="domain" description="Beta-ketoacyl-[acyl-carrier-protein] synthase III N-terminal" evidence="13">
    <location>
        <begin position="181"/>
        <end position="263"/>
    </location>
</feature>
<evidence type="ECO:0000256" key="4">
    <source>
        <dbReference type="ARBA" id="ARBA00022516"/>
    </source>
</evidence>
<evidence type="ECO:0000256" key="5">
    <source>
        <dbReference type="ARBA" id="ARBA00022679"/>
    </source>
</evidence>
<feature type="compositionally biased region" description="Low complexity" evidence="11">
    <location>
        <begin position="53"/>
        <end position="64"/>
    </location>
</feature>
<evidence type="ECO:0000256" key="11">
    <source>
        <dbReference type="SAM" id="MobiDB-lite"/>
    </source>
</evidence>
<dbReference type="InterPro" id="IPR013747">
    <property type="entry name" value="ACP_syn_III_C"/>
</dbReference>
<accession>A0A7S3R191</accession>
<keyword evidence="6" id="KW-0276">Fatty acid metabolism</keyword>
<comment type="pathway">
    <text evidence="1">Lipid metabolism; fatty acid biosynthesis.</text>
</comment>
<keyword evidence="8" id="KW-0275">Fatty acid biosynthesis</keyword>
<feature type="domain" description="Beta-ketoacyl-[acyl-carrier-protein] synthase III C-terminal" evidence="12">
    <location>
        <begin position="319"/>
        <end position="408"/>
    </location>
</feature>
<reference evidence="14" key="1">
    <citation type="submission" date="2021-01" db="EMBL/GenBank/DDBJ databases">
        <authorList>
            <person name="Corre E."/>
            <person name="Pelletier E."/>
            <person name="Niang G."/>
            <person name="Scheremetjew M."/>
            <person name="Finn R."/>
            <person name="Kale V."/>
            <person name="Holt S."/>
            <person name="Cochrane G."/>
            <person name="Meng A."/>
            <person name="Brown T."/>
            <person name="Cohen L."/>
        </authorList>
    </citation>
    <scope>NUCLEOTIDE SEQUENCE</scope>
    <source>
        <strain evidence="14">CCMP1320</strain>
    </source>
</reference>
<evidence type="ECO:0000256" key="9">
    <source>
        <dbReference type="ARBA" id="ARBA00052419"/>
    </source>
</evidence>
<dbReference type="InterPro" id="IPR016039">
    <property type="entry name" value="Thiolase-like"/>
</dbReference>
<dbReference type="FunFam" id="3.40.47.10:FF:000004">
    <property type="entry name" value="3-oxoacyl-[acyl-carrier-protein] synthase 3"/>
    <property type="match status" value="1"/>
</dbReference>
<organism evidence="14">
    <name type="scientific">Dunaliella tertiolecta</name>
    <name type="common">Green alga</name>
    <dbReference type="NCBI Taxonomy" id="3047"/>
    <lineage>
        <taxon>Eukaryota</taxon>
        <taxon>Viridiplantae</taxon>
        <taxon>Chlorophyta</taxon>
        <taxon>core chlorophytes</taxon>
        <taxon>Chlorophyceae</taxon>
        <taxon>CS clade</taxon>
        <taxon>Chlamydomonadales</taxon>
        <taxon>Dunaliellaceae</taxon>
        <taxon>Dunaliella</taxon>
    </lineage>
</organism>
<comment type="similarity">
    <text evidence="2">Belongs to the thiolase-like superfamily. FabH family.</text>
</comment>
<evidence type="ECO:0000256" key="1">
    <source>
        <dbReference type="ARBA" id="ARBA00005194"/>
    </source>
</evidence>
<dbReference type="SUPFAM" id="SSF53901">
    <property type="entry name" value="Thiolase-like"/>
    <property type="match status" value="1"/>
</dbReference>
<dbReference type="Pfam" id="PF08545">
    <property type="entry name" value="ACP_syn_III"/>
    <property type="match status" value="1"/>
</dbReference>
<dbReference type="CDD" id="cd00830">
    <property type="entry name" value="KAS_III"/>
    <property type="match status" value="1"/>
</dbReference>
<evidence type="ECO:0000256" key="8">
    <source>
        <dbReference type="ARBA" id="ARBA00023160"/>
    </source>
</evidence>
<dbReference type="GO" id="GO:0033818">
    <property type="term" value="F:beta-ketoacyl-acyl-carrier-protein synthase III activity"/>
    <property type="evidence" value="ECO:0007669"/>
    <property type="project" value="UniProtKB-EC"/>
</dbReference>
<comment type="catalytic activity">
    <reaction evidence="9">
        <text>malonyl-[ACP] + acetyl-CoA + H(+) = 3-oxobutanoyl-[ACP] + CO2 + CoA</text>
        <dbReference type="Rhea" id="RHEA:12080"/>
        <dbReference type="Rhea" id="RHEA-COMP:9623"/>
        <dbReference type="Rhea" id="RHEA-COMP:9625"/>
        <dbReference type="ChEBI" id="CHEBI:15378"/>
        <dbReference type="ChEBI" id="CHEBI:16526"/>
        <dbReference type="ChEBI" id="CHEBI:57287"/>
        <dbReference type="ChEBI" id="CHEBI:57288"/>
        <dbReference type="ChEBI" id="CHEBI:78449"/>
        <dbReference type="ChEBI" id="CHEBI:78450"/>
        <dbReference type="EC" id="2.3.1.180"/>
    </reaction>
</comment>
<dbReference type="AlphaFoldDB" id="A0A7S3R191"/>
<evidence type="ECO:0000256" key="3">
    <source>
        <dbReference type="ARBA" id="ARBA00012333"/>
    </source>
</evidence>
<feature type="region of interest" description="Disordered" evidence="11">
    <location>
        <begin position="46"/>
        <end position="70"/>
    </location>
</feature>
<evidence type="ECO:0000259" key="12">
    <source>
        <dbReference type="Pfam" id="PF08541"/>
    </source>
</evidence>
<sequence length="409" mass="42618">MQAFLHKSHHGFARHWQACSLGTGCGNSSPAAPAFLLRSNSCHSTQQQCRPASSPSSSSRSSSSNKRRGLKCRAEMERMRLLGVGSAAPPTVLTNDDLATLVDTNDEWISTRTGIRRRHVLAKGESLTGLAVQSSLSALAMAGIKPEELDLIIFATSSPDDLFGSACQLQATIGAKNACGFDLTAACSGFVMGVITAGQYIRTGASKKVLVVGGDALSRFVDWRDRGTCILFGDGCGAMVMTAAGADDSAPCALLGSAMHSDGAGQKSLNCMFSGEGVKAQLEGPAASGEGAFNNIVMQGGEVFKFAVRSVPQVIDKALADAGMQKEQIDWLVMHQANQRILDSVAQRLGLPADHVISNLEEYGNTSAGSIPLALDAAVRSGSIKKGDVVALAGFGAGLTWAAAIVRWG</sequence>
<dbReference type="Pfam" id="PF08541">
    <property type="entry name" value="ACP_syn_III_C"/>
    <property type="match status" value="1"/>
</dbReference>
<proteinExistence type="inferred from homology"/>
<evidence type="ECO:0000259" key="13">
    <source>
        <dbReference type="Pfam" id="PF08545"/>
    </source>
</evidence>
<keyword evidence="4" id="KW-0444">Lipid biosynthesis</keyword>
<dbReference type="InterPro" id="IPR013751">
    <property type="entry name" value="ACP_syn_III_N"/>
</dbReference>
<dbReference type="PANTHER" id="PTHR43091">
    <property type="entry name" value="3-OXOACYL-[ACYL-CARRIER-PROTEIN] SYNTHASE"/>
    <property type="match status" value="1"/>
</dbReference>
<dbReference type="PROSITE" id="PS51257">
    <property type="entry name" value="PROKAR_LIPOPROTEIN"/>
    <property type="match status" value="1"/>
</dbReference>
<evidence type="ECO:0000256" key="2">
    <source>
        <dbReference type="ARBA" id="ARBA00008642"/>
    </source>
</evidence>
<evidence type="ECO:0000256" key="7">
    <source>
        <dbReference type="ARBA" id="ARBA00023098"/>
    </source>
</evidence>
<protein>
    <recommendedName>
        <fullName evidence="3">beta-ketoacyl-[acyl-carrier-protein] synthase III</fullName>
        <ecNumber evidence="3">2.3.1.180</ecNumber>
    </recommendedName>
</protein>
<dbReference type="NCBIfam" id="TIGR00747">
    <property type="entry name" value="fabH"/>
    <property type="match status" value="1"/>
</dbReference>
<evidence type="ECO:0000313" key="14">
    <source>
        <dbReference type="EMBL" id="CAE0499663.1"/>
    </source>
</evidence>
<dbReference type="GO" id="GO:0004315">
    <property type="term" value="F:3-oxoacyl-[acyl-carrier-protein] synthase activity"/>
    <property type="evidence" value="ECO:0007669"/>
    <property type="project" value="InterPro"/>
</dbReference>
<evidence type="ECO:0000256" key="6">
    <source>
        <dbReference type="ARBA" id="ARBA00022832"/>
    </source>
</evidence>
<dbReference type="EC" id="2.3.1.180" evidence="3"/>
<keyword evidence="5" id="KW-0808">Transferase</keyword>